<feature type="transmembrane region" description="Helical" evidence="9">
    <location>
        <begin position="564"/>
        <end position="583"/>
    </location>
</feature>
<dbReference type="InterPro" id="IPR003352">
    <property type="entry name" value="PTS_EIIC"/>
</dbReference>
<dbReference type="GO" id="GO:0009401">
    <property type="term" value="P:phosphoenolpyruvate-dependent sugar phosphotransferase system"/>
    <property type="evidence" value="ECO:0007669"/>
    <property type="project" value="InterPro"/>
</dbReference>
<evidence type="ECO:0000256" key="4">
    <source>
        <dbReference type="ARBA" id="ARBA00022597"/>
    </source>
</evidence>
<keyword evidence="13" id="KW-1185">Reference proteome</keyword>
<evidence type="ECO:0000256" key="6">
    <source>
        <dbReference type="ARBA" id="ARBA00022989"/>
    </source>
</evidence>
<dbReference type="PANTHER" id="PTHR33989">
    <property type="match status" value="1"/>
</dbReference>
<evidence type="ECO:0000256" key="8">
    <source>
        <dbReference type="ARBA" id="ARBA00023159"/>
    </source>
</evidence>
<keyword evidence="5 9" id="KW-0812">Transmembrane</keyword>
<dbReference type="PANTHER" id="PTHR33989:SF4">
    <property type="entry name" value="PTS SYSTEM N,N'-DIACETYLCHITOBIOSE-SPECIFIC EIIC COMPONENT"/>
    <property type="match status" value="1"/>
</dbReference>
<keyword evidence="6 9" id="KW-1133">Transmembrane helix</keyword>
<evidence type="ECO:0000313" key="13">
    <source>
        <dbReference type="Proteomes" id="UP000257055"/>
    </source>
</evidence>
<dbReference type="Proteomes" id="UP000257055">
    <property type="component" value="Unassembled WGS sequence"/>
</dbReference>
<dbReference type="SUPFAM" id="SSF63520">
    <property type="entry name" value="PTS-regulatory domain, PRD"/>
    <property type="match status" value="1"/>
</dbReference>
<sequence>MKLDQRCILILDFLLTQDNFIKIKDIADSLTISERTIRYSLEKIDTFLNENQIQKLTRHSKKGIIIENRSAIGEILAKFKRQITPEKYKYAANEIEQFILLKLLLSEKDIAIHEFEQTLFISRSSVLNYLRAIEGEIFLSDLTLSHKPRIGYSISGDVLTKCTLFARKFLKAINIREFYQFLESEQTLSKKGELFFYNLFELDFLQQAAQETEMLLAELKRTVDDQLYLTILTVLLKIHLKQPNFSYANWQNQGSEYDSALSSMISVVENAESARNSKEAIQFSYELCKAMGAIYHLDFCSEEAPFFTQITSHIGLMIHRIKAGITTHNPIFSDFMRDNKELFLATKKACEQLEKQFSFVVSAQEVSFLAIYFASELKRRQTETHLRPSLLIVCAEGIAQTFEAIIPLVVILFGSVLLSIGVQALTKGQIIPEAFTTMLAPAINSIDTPYAVFLICFFEMLFWFIGLNGYAILVGFVMPFMTQYLGANAAAYAAGEPIPHVFAPNFWDYFMGFTGSGLTGALVLLALFSKSRELKAVGKASVVPAVFTISEPVVFGLPICYNPYLFIPFVFGTPILAVLQWFVFHLGWVRPPIANVGGTPIPLAQYLATMDWRAIILVVFVLAAAVLMYYPFFKMYERSLVKQEAEVSERQAAHDALDLDF</sequence>
<evidence type="ECO:0000259" key="10">
    <source>
        <dbReference type="PROSITE" id="PS51105"/>
    </source>
</evidence>
<comment type="subcellular location">
    <subcellularLocation>
        <location evidence="1">Cell membrane</location>
        <topology evidence="1">Multi-pass membrane protein</topology>
    </subcellularLocation>
</comment>
<evidence type="ECO:0000259" key="11">
    <source>
        <dbReference type="PROSITE" id="PS51372"/>
    </source>
</evidence>
<keyword evidence="7 9" id="KW-0472">Membrane</keyword>
<dbReference type="EMBL" id="LARY01000001">
    <property type="protein sequence ID" value="RDX02947.1"/>
    <property type="molecule type" value="Genomic_DNA"/>
</dbReference>
<dbReference type="InterPro" id="IPR011608">
    <property type="entry name" value="PRD"/>
</dbReference>
<dbReference type="Pfam" id="PF02378">
    <property type="entry name" value="PTS_EIIC"/>
    <property type="match status" value="1"/>
</dbReference>
<keyword evidence="4" id="KW-0762">Sugar transport</keyword>
<evidence type="ECO:0000256" key="9">
    <source>
        <dbReference type="SAM" id="Phobius"/>
    </source>
</evidence>
<evidence type="ECO:0000256" key="1">
    <source>
        <dbReference type="ARBA" id="ARBA00004651"/>
    </source>
</evidence>
<feature type="transmembrane region" description="Helical" evidence="9">
    <location>
        <begin position="471"/>
        <end position="494"/>
    </location>
</feature>
<dbReference type="InterPro" id="IPR007737">
    <property type="entry name" value="Mga_HTH"/>
</dbReference>
<accession>A0A3D8TW39</accession>
<proteinExistence type="predicted"/>
<keyword evidence="2" id="KW-0813">Transport</keyword>
<feature type="transmembrane region" description="Helical" evidence="9">
    <location>
        <begin position="404"/>
        <end position="425"/>
    </location>
</feature>
<keyword evidence="8" id="KW-0010">Activator</keyword>
<dbReference type="GO" id="GO:0006355">
    <property type="term" value="P:regulation of DNA-templated transcription"/>
    <property type="evidence" value="ECO:0007669"/>
    <property type="project" value="InterPro"/>
</dbReference>
<evidence type="ECO:0000256" key="3">
    <source>
        <dbReference type="ARBA" id="ARBA00022475"/>
    </source>
</evidence>
<dbReference type="AlphaFoldDB" id="A0A3D8TW39"/>
<gene>
    <name evidence="12" type="ORF">UR08_05480</name>
</gene>
<reference evidence="13" key="1">
    <citation type="submission" date="2015-04" db="EMBL/GenBank/DDBJ databases">
        <authorList>
            <person name="Schardt J."/>
            <person name="Mueller-Herbst S."/>
            <person name="Scherer S."/>
            <person name="Huptas C."/>
        </authorList>
    </citation>
    <scope>NUCLEOTIDE SEQUENCE [LARGE SCALE GENOMIC DNA]</scope>
    <source>
        <strain evidence="13">Kiel-L1</strain>
    </source>
</reference>
<keyword evidence="3" id="KW-1003">Cell membrane</keyword>
<feature type="domain" description="PTS EIIC type-3" evidence="10">
    <location>
        <begin position="200"/>
        <end position="632"/>
    </location>
</feature>
<evidence type="ECO:0000256" key="5">
    <source>
        <dbReference type="ARBA" id="ARBA00022692"/>
    </source>
</evidence>
<dbReference type="InterPro" id="IPR036634">
    <property type="entry name" value="PRD_sf"/>
</dbReference>
<evidence type="ECO:0000313" key="12">
    <source>
        <dbReference type="EMBL" id="RDX02947.1"/>
    </source>
</evidence>
<evidence type="ECO:0000256" key="2">
    <source>
        <dbReference type="ARBA" id="ARBA00022448"/>
    </source>
</evidence>
<name>A0A3D8TW39_9LIST</name>
<dbReference type="GO" id="GO:0008982">
    <property type="term" value="F:protein-N(PI)-phosphohistidine-sugar phosphotransferase activity"/>
    <property type="evidence" value="ECO:0007669"/>
    <property type="project" value="InterPro"/>
</dbReference>
<feature type="transmembrane region" description="Helical" evidence="9">
    <location>
        <begin position="612"/>
        <end position="633"/>
    </location>
</feature>
<organism evidence="12 13">
    <name type="scientific">Listeria kieliensis</name>
    <dbReference type="NCBI Taxonomy" id="1621700"/>
    <lineage>
        <taxon>Bacteria</taxon>
        <taxon>Bacillati</taxon>
        <taxon>Bacillota</taxon>
        <taxon>Bacilli</taxon>
        <taxon>Bacillales</taxon>
        <taxon>Listeriaceae</taxon>
        <taxon>Listeria</taxon>
    </lineage>
</organism>
<evidence type="ECO:0000256" key="7">
    <source>
        <dbReference type="ARBA" id="ARBA00023136"/>
    </source>
</evidence>
<dbReference type="InterPro" id="IPR004501">
    <property type="entry name" value="PTS_EIIC_3"/>
</dbReference>
<dbReference type="Gene3D" id="1.10.1790.10">
    <property type="entry name" value="PRD domain"/>
    <property type="match status" value="1"/>
</dbReference>
<dbReference type="PROSITE" id="PS51372">
    <property type="entry name" value="PRD_2"/>
    <property type="match status" value="1"/>
</dbReference>
<feature type="transmembrane region" description="Helical" evidence="9">
    <location>
        <begin position="506"/>
        <end position="528"/>
    </location>
</feature>
<dbReference type="PROSITE" id="PS51105">
    <property type="entry name" value="PTS_EIIC_TYPE_3"/>
    <property type="match status" value="1"/>
</dbReference>
<dbReference type="Pfam" id="PF00874">
    <property type="entry name" value="PRD"/>
    <property type="match status" value="1"/>
</dbReference>
<dbReference type="GO" id="GO:1902815">
    <property type="term" value="P:N,N'-diacetylchitobiose import"/>
    <property type="evidence" value="ECO:0007669"/>
    <property type="project" value="TreeGrafter"/>
</dbReference>
<dbReference type="InterPro" id="IPR051088">
    <property type="entry name" value="PTS_Sugar-EIIC/EIIB"/>
</dbReference>
<feature type="transmembrane region" description="Helical" evidence="9">
    <location>
        <begin position="446"/>
        <end position="465"/>
    </location>
</feature>
<comment type="caution">
    <text evidence="12">The sequence shown here is derived from an EMBL/GenBank/DDBJ whole genome shotgun (WGS) entry which is preliminary data.</text>
</comment>
<protein>
    <submittedName>
        <fullName evidence="12">Uncharacterized protein</fullName>
    </submittedName>
</protein>
<dbReference type="Pfam" id="PF05043">
    <property type="entry name" value="Mga"/>
    <property type="match status" value="1"/>
</dbReference>
<feature type="domain" description="PRD" evidence="11">
    <location>
        <begin position="275"/>
        <end position="383"/>
    </location>
</feature>
<dbReference type="GO" id="GO:0005886">
    <property type="term" value="C:plasma membrane"/>
    <property type="evidence" value="ECO:0007669"/>
    <property type="project" value="UniProtKB-SubCell"/>
</dbReference>